<dbReference type="Gene3D" id="2.60.120.650">
    <property type="entry name" value="Cupin"/>
    <property type="match status" value="1"/>
</dbReference>
<dbReference type="GO" id="GO:0008270">
    <property type="term" value="F:zinc ion binding"/>
    <property type="evidence" value="ECO:0007669"/>
    <property type="project" value="UniProtKB-KW"/>
</dbReference>
<proteinExistence type="inferred from homology"/>
<evidence type="ECO:0000256" key="4">
    <source>
        <dbReference type="ARBA" id="ARBA00023015"/>
    </source>
</evidence>
<dbReference type="GO" id="GO:0006357">
    <property type="term" value="P:regulation of transcription by RNA polymerase II"/>
    <property type="evidence" value="ECO:0007669"/>
    <property type="project" value="TreeGrafter"/>
</dbReference>
<dbReference type="PROSITE" id="PS51184">
    <property type="entry name" value="JMJC"/>
    <property type="match status" value="1"/>
</dbReference>
<feature type="compositionally biased region" description="Basic and acidic residues" evidence="8">
    <location>
        <begin position="807"/>
        <end position="819"/>
    </location>
</feature>
<evidence type="ECO:0000256" key="8">
    <source>
        <dbReference type="SAM" id="MobiDB-lite"/>
    </source>
</evidence>
<dbReference type="FunFam" id="2.60.120.650:FF:000033">
    <property type="entry name" value="Transcription factor jumonji (JmjC) domain-containing protein"/>
    <property type="match status" value="1"/>
</dbReference>
<evidence type="ECO:0000259" key="11">
    <source>
        <dbReference type="PROSITE" id="PS51184"/>
    </source>
</evidence>
<feature type="region of interest" description="Disordered" evidence="8">
    <location>
        <begin position="64"/>
        <end position="166"/>
    </location>
</feature>
<feature type="domain" description="JmjC" evidence="11">
    <location>
        <begin position="649"/>
        <end position="940"/>
    </location>
</feature>
<keyword evidence="7" id="KW-0862">Zinc</keyword>
<keyword evidence="13" id="KW-1185">Reference proteome</keyword>
<dbReference type="InterPro" id="IPR003347">
    <property type="entry name" value="JmjC_dom"/>
</dbReference>
<feature type="region of interest" description="Disordered" evidence="8">
    <location>
        <begin position="29"/>
        <end position="50"/>
    </location>
</feature>
<evidence type="ECO:0000313" key="13">
    <source>
        <dbReference type="Proteomes" id="UP000825729"/>
    </source>
</evidence>
<protein>
    <recommendedName>
        <fullName evidence="14">Lysine-specific demethylase JMJ25-like</fullName>
    </recommendedName>
</protein>
<dbReference type="PROSITE" id="PS50114">
    <property type="entry name" value="GATA_ZN_FINGER_2"/>
    <property type="match status" value="1"/>
</dbReference>
<dbReference type="GO" id="GO:0032454">
    <property type="term" value="F:histone H3K9 demethylase activity"/>
    <property type="evidence" value="ECO:0007669"/>
    <property type="project" value="InterPro"/>
</dbReference>
<organism evidence="12 13">
    <name type="scientific">Aristolochia fimbriata</name>
    <name type="common">White veined hardy Dutchman's pipe vine</name>
    <dbReference type="NCBI Taxonomy" id="158543"/>
    <lineage>
        <taxon>Eukaryota</taxon>
        <taxon>Viridiplantae</taxon>
        <taxon>Streptophyta</taxon>
        <taxon>Embryophyta</taxon>
        <taxon>Tracheophyta</taxon>
        <taxon>Spermatophyta</taxon>
        <taxon>Magnoliopsida</taxon>
        <taxon>Magnoliidae</taxon>
        <taxon>Piperales</taxon>
        <taxon>Aristolochiaceae</taxon>
        <taxon>Aristolochia</taxon>
    </lineage>
</organism>
<comment type="subcellular location">
    <subcellularLocation>
        <location evidence="1">Nucleus</location>
    </subcellularLocation>
</comment>
<dbReference type="Proteomes" id="UP000825729">
    <property type="component" value="Unassembled WGS sequence"/>
</dbReference>
<dbReference type="GO" id="GO:0031490">
    <property type="term" value="F:chromatin DNA binding"/>
    <property type="evidence" value="ECO:0007669"/>
    <property type="project" value="TreeGrafter"/>
</dbReference>
<dbReference type="InterPro" id="IPR001841">
    <property type="entry name" value="Znf_RING"/>
</dbReference>
<evidence type="ECO:0000259" key="9">
    <source>
        <dbReference type="PROSITE" id="PS50089"/>
    </source>
</evidence>
<dbReference type="InterPro" id="IPR018866">
    <property type="entry name" value="Znf-4CXXC_R1"/>
</dbReference>
<evidence type="ECO:0000256" key="1">
    <source>
        <dbReference type="ARBA" id="ARBA00004123"/>
    </source>
</evidence>
<evidence type="ECO:0000256" key="2">
    <source>
        <dbReference type="ARBA" id="ARBA00006801"/>
    </source>
</evidence>
<dbReference type="SUPFAM" id="SSF51197">
    <property type="entry name" value="Clavaminate synthase-like"/>
    <property type="match status" value="1"/>
</dbReference>
<dbReference type="SMART" id="SM00558">
    <property type="entry name" value="JmjC"/>
    <property type="match status" value="1"/>
</dbReference>
<evidence type="ECO:0000256" key="6">
    <source>
        <dbReference type="ARBA" id="ARBA00023242"/>
    </source>
</evidence>
<dbReference type="PANTHER" id="PTHR12549:SF37">
    <property type="entry name" value="LYSINE-SPECIFIC DEMETHYLASE JMJ26"/>
    <property type="match status" value="1"/>
</dbReference>
<dbReference type="Pfam" id="PF10497">
    <property type="entry name" value="zf-4CXXC_R1"/>
    <property type="match status" value="1"/>
</dbReference>
<keyword evidence="6" id="KW-0539">Nucleus</keyword>
<keyword evidence="7" id="KW-0863">Zinc-finger</keyword>
<feature type="region of interest" description="Disordered" evidence="8">
    <location>
        <begin position="792"/>
        <end position="819"/>
    </location>
</feature>
<name>A0AAV7EP21_ARIFI</name>
<dbReference type="GO" id="GO:0043565">
    <property type="term" value="F:sequence-specific DNA binding"/>
    <property type="evidence" value="ECO:0007669"/>
    <property type="project" value="InterPro"/>
</dbReference>
<accession>A0AAV7EP21</accession>
<feature type="compositionally biased region" description="Low complexity" evidence="8">
    <location>
        <begin position="71"/>
        <end position="84"/>
    </location>
</feature>
<evidence type="ECO:0000259" key="10">
    <source>
        <dbReference type="PROSITE" id="PS50114"/>
    </source>
</evidence>
<comment type="caution">
    <text evidence="12">The sequence shown here is derived from an EMBL/GenBank/DDBJ whole genome shotgun (WGS) entry which is preliminary data.</text>
</comment>
<feature type="domain" description="GATA-type" evidence="10">
    <location>
        <begin position="197"/>
        <end position="227"/>
    </location>
</feature>
<feature type="compositionally biased region" description="Basic and acidic residues" evidence="8">
    <location>
        <begin position="132"/>
        <end position="153"/>
    </location>
</feature>
<gene>
    <name evidence="12" type="ORF">H6P81_009332</name>
</gene>
<keyword evidence="4" id="KW-0805">Transcription regulation</keyword>
<keyword evidence="5" id="KW-0804">Transcription</keyword>
<dbReference type="InterPro" id="IPR045109">
    <property type="entry name" value="LSDs-like"/>
</dbReference>
<dbReference type="Pfam" id="PF02373">
    <property type="entry name" value="JmjC"/>
    <property type="match status" value="1"/>
</dbReference>
<evidence type="ECO:0000256" key="7">
    <source>
        <dbReference type="PROSITE-ProRule" id="PRU00094"/>
    </source>
</evidence>
<reference evidence="12 13" key="1">
    <citation type="submission" date="2021-07" db="EMBL/GenBank/DDBJ databases">
        <title>The Aristolochia fimbriata genome: insights into angiosperm evolution, floral development and chemical biosynthesis.</title>
        <authorList>
            <person name="Jiao Y."/>
        </authorList>
    </citation>
    <scope>NUCLEOTIDE SEQUENCE [LARGE SCALE GENOMIC DNA]</scope>
    <source>
        <strain evidence="12">IBCAS-2021</strain>
        <tissue evidence="12">Leaf</tissue>
    </source>
</reference>
<evidence type="ECO:0000313" key="12">
    <source>
        <dbReference type="EMBL" id="KAG9449367.1"/>
    </source>
</evidence>
<keyword evidence="3" id="KW-0479">Metal-binding</keyword>
<dbReference type="PANTHER" id="PTHR12549">
    <property type="entry name" value="JMJC DOMAIN-CONTAINING HISTONE DEMETHYLATION PROTEIN"/>
    <property type="match status" value="1"/>
</dbReference>
<dbReference type="InterPro" id="IPR000679">
    <property type="entry name" value="Znf_GATA"/>
</dbReference>
<dbReference type="EMBL" id="JAINDJ010000004">
    <property type="protein sequence ID" value="KAG9449367.1"/>
    <property type="molecule type" value="Genomic_DNA"/>
</dbReference>
<evidence type="ECO:0008006" key="14">
    <source>
        <dbReference type="Google" id="ProtNLM"/>
    </source>
</evidence>
<dbReference type="GO" id="GO:0003712">
    <property type="term" value="F:transcription coregulator activity"/>
    <property type="evidence" value="ECO:0007669"/>
    <property type="project" value="TreeGrafter"/>
</dbReference>
<evidence type="ECO:0000256" key="5">
    <source>
        <dbReference type="ARBA" id="ARBA00023163"/>
    </source>
</evidence>
<dbReference type="GO" id="GO:0000118">
    <property type="term" value="C:histone deacetylase complex"/>
    <property type="evidence" value="ECO:0007669"/>
    <property type="project" value="TreeGrafter"/>
</dbReference>
<evidence type="ECO:0000256" key="3">
    <source>
        <dbReference type="ARBA" id="ARBA00022723"/>
    </source>
</evidence>
<sequence length="975" mass="109918">MAICLGRGVEVMPGEMVAERNLGRQEARIADGVSQGDGEGGGVPTTGITKRRRVARVLESREKIARREKCSAGSEDFSSSSSPSGEARAVGEDKVSGGGDESDDDRLLTYRRNRRQARGGNGGKNASRGRGAKRDDCAHKPPSDSWEKRRMKEGIGPGRGSKRMRLRVIKSNPDRSPAAAEGENLSSLSSITAEGSLTEDRSCANCVSRKSSQGRRVREGCTTCHQCKRSEKTVVWCSKCNSRRFCIQCIKNWYPNMTKEAISEACPVCRGFCNCKACLMKRPTSKGPTLIEPSQDYKIQHSQYLLRFLLPFLKQIWQEQLVEMEAEVKIQGKLSISDLELQKADSYKDERVFCDNCRTSISDLHRSCPSCSYDLCVSCCCEIREGNLRGGAEEVIWHYPYRGPDYMHGKDSAPENKEDHDISSVSLSETLTEWQANANGSIPCPPKSKGGCGEQLLELRRIVDDNWILNLVLKAEEVLCGTEGKGDIHPSAGHFKLQESELRKAASREGSDDNYLYCPDAKEIQKNLLHFQRHWIMGEPVIVRGVMENSSGLSWEPMVMWRVVRGQMKVRTTSKDSILKAIDCLACCEVDINAHQFFKGYTEGRMYKNQWPEMLKLKDWPPSDLFEERLPRHFDEFVTALPFREYTDPVSGILNLAVKLPVEVLKPDLGPKTYIGYGMAEELGRGDSVTKLHCDMADAVNVLTHTAEVPISHHQLSKIEVLKEKHKDQDEKECLQRIQGDQRIGNEFLKKRIGNENSLESPLILAACNKNGKPQAGESAVLCRQQESDTAFLNSNHTETDDGLTDEANKKRNASESEAHDRTIGGALWDIFRREDVSKLQAYLRKHSKEFRHIHGCPVEQVVHPIHDQTFYLTLEHKRKLKEEFGIEPWTFEQRLGEAVFIPAGCPHQVRNFKSCTKVALDFVSPENVHECIRLTNEFRELPKNHRINEDKLEVKKMIIYAADKALRDLTSSQQ</sequence>
<feature type="compositionally biased region" description="Gly residues" evidence="8">
    <location>
        <begin position="35"/>
        <end position="44"/>
    </location>
</feature>
<dbReference type="PROSITE" id="PS50089">
    <property type="entry name" value="ZF_RING_2"/>
    <property type="match status" value="1"/>
</dbReference>
<feature type="domain" description="RING-type" evidence="9">
    <location>
        <begin position="221"/>
        <end position="270"/>
    </location>
</feature>
<dbReference type="AlphaFoldDB" id="A0AAV7EP21"/>
<dbReference type="GO" id="GO:0000785">
    <property type="term" value="C:chromatin"/>
    <property type="evidence" value="ECO:0007669"/>
    <property type="project" value="TreeGrafter"/>
</dbReference>
<comment type="similarity">
    <text evidence="2">Belongs to the JARID1 histone demethylase family.</text>
</comment>